<reference evidence="3" key="1">
    <citation type="submission" date="2016-03" db="EMBL/GenBank/DDBJ databases">
        <title>Updated assembly of Pseudogymnoascus destructans, the fungus causing white-nose syndrome of bats.</title>
        <authorList>
            <person name="Palmer J.M."/>
            <person name="Drees K.P."/>
            <person name="Foster J.T."/>
            <person name="Lindner D.L."/>
        </authorList>
    </citation>
    <scope>NUCLEOTIDE SEQUENCE [LARGE SCALE GENOMIC DNA]</scope>
    <source>
        <strain evidence="3">20631-21</strain>
    </source>
</reference>
<dbReference type="GO" id="GO:0016787">
    <property type="term" value="F:hydrolase activity"/>
    <property type="evidence" value="ECO:0007669"/>
    <property type="project" value="UniProtKB-KW"/>
</dbReference>
<sequence length="236" mass="25088">MRFLCLHGLGCNADIFEAQTAQIREQLGDSHTFDFPEGEYDIPAPKEITAIYPPPYLSWHPPHTLDTHIAQGLLDIRTYIADNGPYDACLGFSQGAVMLALLLLEDSAASLKSANSNGSSTNGSSNASSTPHSLPFQLAIFLSGSLYPFAIPLLSLGAQINIPTTHVWGGKRDYVTTNGAGEALRDACAAEGRVVVEHGEGHVVPRGGGGVRAVVGGWRRGLGGRYIRVRYGGEGD</sequence>
<dbReference type="GO" id="GO:0005634">
    <property type="term" value="C:nucleus"/>
    <property type="evidence" value="ECO:0007669"/>
    <property type="project" value="TreeGrafter"/>
</dbReference>
<name>A0A177AJH1_9PEZI</name>
<organism evidence="3">
    <name type="scientific">Pseudogymnoascus destructans</name>
    <dbReference type="NCBI Taxonomy" id="655981"/>
    <lineage>
        <taxon>Eukaryota</taxon>
        <taxon>Fungi</taxon>
        <taxon>Dikarya</taxon>
        <taxon>Ascomycota</taxon>
        <taxon>Pezizomycotina</taxon>
        <taxon>Leotiomycetes</taxon>
        <taxon>Thelebolales</taxon>
        <taxon>Thelebolaceae</taxon>
        <taxon>Pseudogymnoascus</taxon>
    </lineage>
</organism>
<dbReference type="OrthoDB" id="2094269at2759"/>
<accession>A0A177AJH1</accession>
<protein>
    <recommendedName>
        <fullName evidence="2">Serine hydrolase domain-containing protein</fullName>
    </recommendedName>
</protein>
<evidence type="ECO:0000259" key="2">
    <source>
        <dbReference type="Pfam" id="PF03959"/>
    </source>
</evidence>
<dbReference type="VEuPathDB" id="FungiDB:GMDG_05443"/>
<dbReference type="EMBL" id="KV441389">
    <property type="protein sequence ID" value="OAF61314.1"/>
    <property type="molecule type" value="Genomic_DNA"/>
</dbReference>
<gene>
    <name evidence="3" type="ORF">VC83_02203</name>
</gene>
<dbReference type="InterPro" id="IPR029058">
    <property type="entry name" value="AB_hydrolase_fold"/>
</dbReference>
<keyword evidence="1" id="KW-0378">Hydrolase</keyword>
<dbReference type="RefSeq" id="XP_024326589.1">
    <property type="nucleotide sequence ID" value="XM_024465871.1"/>
</dbReference>
<dbReference type="eggNOG" id="KOG2551">
    <property type="taxonomic scope" value="Eukaryota"/>
</dbReference>
<dbReference type="PANTHER" id="PTHR48070">
    <property type="entry name" value="ESTERASE OVCA2"/>
    <property type="match status" value="1"/>
</dbReference>
<dbReference type="Pfam" id="PF03959">
    <property type="entry name" value="FSH1"/>
    <property type="match status" value="1"/>
</dbReference>
<dbReference type="SUPFAM" id="SSF53474">
    <property type="entry name" value="alpha/beta-Hydrolases"/>
    <property type="match status" value="1"/>
</dbReference>
<evidence type="ECO:0000313" key="3">
    <source>
        <dbReference type="EMBL" id="OAF61314.1"/>
    </source>
</evidence>
<dbReference type="GO" id="GO:0019748">
    <property type="term" value="P:secondary metabolic process"/>
    <property type="evidence" value="ECO:0007669"/>
    <property type="project" value="TreeGrafter"/>
</dbReference>
<dbReference type="Gene3D" id="3.40.50.1820">
    <property type="entry name" value="alpha/beta hydrolase"/>
    <property type="match status" value="1"/>
</dbReference>
<proteinExistence type="predicted"/>
<feature type="domain" description="Serine hydrolase" evidence="2">
    <location>
        <begin position="2"/>
        <end position="206"/>
    </location>
</feature>
<dbReference type="InterPro" id="IPR005645">
    <property type="entry name" value="FSH-like_dom"/>
</dbReference>
<dbReference type="GeneID" id="36285287"/>
<dbReference type="PANTHER" id="PTHR48070:SF7">
    <property type="entry name" value="SERINE HYDROLASE FSH DOMAIN-CONTAINING PROTEIN-RELATED"/>
    <property type="match status" value="1"/>
</dbReference>
<evidence type="ECO:0000256" key="1">
    <source>
        <dbReference type="ARBA" id="ARBA00022801"/>
    </source>
</evidence>
<dbReference type="AlphaFoldDB" id="A0A177AJH1"/>
<dbReference type="GO" id="GO:0005737">
    <property type="term" value="C:cytoplasm"/>
    <property type="evidence" value="ECO:0007669"/>
    <property type="project" value="TreeGrafter"/>
</dbReference>
<dbReference type="InterPro" id="IPR050593">
    <property type="entry name" value="LovG"/>
</dbReference>
<dbReference type="Proteomes" id="UP000077154">
    <property type="component" value="Unassembled WGS sequence"/>
</dbReference>